<organism evidence="1 2">
    <name type="scientific">Mycolicibacterium vanbaalenii</name>
    <name type="common">Mycobacterium vanbaalenii</name>
    <dbReference type="NCBI Taxonomy" id="110539"/>
    <lineage>
        <taxon>Bacteria</taxon>
        <taxon>Bacillati</taxon>
        <taxon>Actinomycetota</taxon>
        <taxon>Actinomycetes</taxon>
        <taxon>Mycobacteriales</taxon>
        <taxon>Mycobacteriaceae</taxon>
        <taxon>Mycolicibacterium</taxon>
    </lineage>
</organism>
<dbReference type="Proteomes" id="UP000430146">
    <property type="component" value="Unassembled WGS sequence"/>
</dbReference>
<protein>
    <submittedName>
        <fullName evidence="1">Uncharacterized protein</fullName>
    </submittedName>
</protein>
<dbReference type="AlphaFoldDB" id="A0A5S9R2I5"/>
<evidence type="ECO:0000313" key="1">
    <source>
        <dbReference type="EMBL" id="CAA0126564.1"/>
    </source>
</evidence>
<sequence>MIDHWETEEWKRWFHCNTPPVVIPKHRSKVSTRDGVKWITYHDKIDGKNVTVEMPKDAPTKSCHQGRHDDCPHRLGQRAEGGVHLKINGEGFIWRCGCRCHYDPMSIGRLF</sequence>
<accession>A0A5S9R2I5</accession>
<name>A0A5S9R2I5_MYCVN</name>
<proteinExistence type="predicted"/>
<dbReference type="RefSeq" id="WP_159232491.1">
    <property type="nucleotide sequence ID" value="NZ_CACSIP010000025.1"/>
</dbReference>
<evidence type="ECO:0000313" key="2">
    <source>
        <dbReference type="Proteomes" id="UP000430146"/>
    </source>
</evidence>
<dbReference type="EMBL" id="CACSIP010000025">
    <property type="protein sequence ID" value="CAA0126564.1"/>
    <property type="molecule type" value="Genomic_DNA"/>
</dbReference>
<gene>
    <name evidence="1" type="ORF">AELLOGFF_04863</name>
</gene>
<dbReference type="OrthoDB" id="4724445at2"/>
<keyword evidence="2" id="KW-1185">Reference proteome</keyword>
<reference evidence="1 2" key="1">
    <citation type="submission" date="2019-11" db="EMBL/GenBank/DDBJ databases">
        <authorList>
            <person name="Holert J."/>
        </authorList>
    </citation>
    <scope>NUCLEOTIDE SEQUENCE [LARGE SCALE GENOMIC DNA]</scope>
    <source>
        <strain evidence="1">BC8_1</strain>
    </source>
</reference>